<organism evidence="1 2">
    <name type="scientific">Dreissena polymorpha</name>
    <name type="common">Zebra mussel</name>
    <name type="synonym">Mytilus polymorpha</name>
    <dbReference type="NCBI Taxonomy" id="45954"/>
    <lineage>
        <taxon>Eukaryota</taxon>
        <taxon>Metazoa</taxon>
        <taxon>Spiralia</taxon>
        <taxon>Lophotrochozoa</taxon>
        <taxon>Mollusca</taxon>
        <taxon>Bivalvia</taxon>
        <taxon>Autobranchia</taxon>
        <taxon>Heteroconchia</taxon>
        <taxon>Euheterodonta</taxon>
        <taxon>Imparidentia</taxon>
        <taxon>Neoheterodontei</taxon>
        <taxon>Myida</taxon>
        <taxon>Dreissenoidea</taxon>
        <taxon>Dreissenidae</taxon>
        <taxon>Dreissena</taxon>
    </lineage>
</organism>
<reference evidence="1" key="1">
    <citation type="journal article" date="2019" name="bioRxiv">
        <title>The Genome of the Zebra Mussel, Dreissena polymorpha: A Resource for Invasive Species Research.</title>
        <authorList>
            <person name="McCartney M.A."/>
            <person name="Auch B."/>
            <person name="Kono T."/>
            <person name="Mallez S."/>
            <person name="Zhang Y."/>
            <person name="Obille A."/>
            <person name="Becker A."/>
            <person name="Abrahante J.E."/>
            <person name="Garbe J."/>
            <person name="Badalamenti J.P."/>
            <person name="Herman A."/>
            <person name="Mangelson H."/>
            <person name="Liachko I."/>
            <person name="Sullivan S."/>
            <person name="Sone E.D."/>
            <person name="Koren S."/>
            <person name="Silverstein K.A.T."/>
            <person name="Beckman K.B."/>
            <person name="Gohl D.M."/>
        </authorList>
    </citation>
    <scope>NUCLEOTIDE SEQUENCE</scope>
    <source>
        <strain evidence="1">Duluth1</strain>
        <tissue evidence="1">Whole animal</tissue>
    </source>
</reference>
<accession>A0A9D4L348</accession>
<evidence type="ECO:0000313" key="1">
    <source>
        <dbReference type="EMBL" id="KAH3849777.1"/>
    </source>
</evidence>
<sequence length="89" mass="10201">MTKSGAPQCRQCDTVFTDREPYTVPCRFHAHAPVLYKILHKQEDPTDADPPMSDKLLFWPCCQKRGTVVPVGCRQLKFHDIPGEETDRD</sequence>
<reference evidence="1" key="2">
    <citation type="submission" date="2020-11" db="EMBL/GenBank/DDBJ databases">
        <authorList>
            <person name="McCartney M.A."/>
            <person name="Auch B."/>
            <person name="Kono T."/>
            <person name="Mallez S."/>
            <person name="Becker A."/>
            <person name="Gohl D.M."/>
            <person name="Silverstein K.A.T."/>
            <person name="Koren S."/>
            <person name="Bechman K.B."/>
            <person name="Herman A."/>
            <person name="Abrahante J.E."/>
            <person name="Garbe J."/>
        </authorList>
    </citation>
    <scope>NUCLEOTIDE SEQUENCE</scope>
    <source>
        <strain evidence="1">Duluth1</strain>
        <tissue evidence="1">Whole animal</tissue>
    </source>
</reference>
<protein>
    <submittedName>
        <fullName evidence="1">Uncharacterized protein</fullName>
    </submittedName>
</protein>
<dbReference type="EMBL" id="JAIWYP010000003">
    <property type="protein sequence ID" value="KAH3849777.1"/>
    <property type="molecule type" value="Genomic_DNA"/>
</dbReference>
<proteinExistence type="predicted"/>
<name>A0A9D4L348_DREPO</name>
<evidence type="ECO:0000313" key="2">
    <source>
        <dbReference type="Proteomes" id="UP000828390"/>
    </source>
</evidence>
<dbReference type="AlphaFoldDB" id="A0A9D4L348"/>
<dbReference type="Proteomes" id="UP000828390">
    <property type="component" value="Unassembled WGS sequence"/>
</dbReference>
<keyword evidence="2" id="KW-1185">Reference proteome</keyword>
<gene>
    <name evidence="1" type="ORF">DPMN_092181</name>
</gene>
<comment type="caution">
    <text evidence="1">The sequence shown here is derived from an EMBL/GenBank/DDBJ whole genome shotgun (WGS) entry which is preliminary data.</text>
</comment>